<sequence length="357" mass="38977">MDQNSKTFLKDAAYLNIAITNYVELEIVCGLGHATGEWAKSGNSQTPLGTQQIHIGDDEPSQFTDVGADGSMPTEWSDMQVMDDSTATIKKPLPSSVYSILVHFLCIWNSSDLGEFEIHCKLKGHCHPFSATSARRPPPPPATAGHHLRPPPPATTSGHHLRHRWPPPPATTAGHHRPPPPATTAGHHRRPPPATAGHRRPPPPAITSATAGPRRPPPSFYIAITLLQTKQKKAASLPVYVASGLPREFLCQSNAQAEEGDKEGKSCSWSAGRAGSLLERSLCHKRFTKKRLVEAIVAQEVRTFLNNLHINECSLALEDMIMLLQLAKFSTNVRIEDSFLAVFASLVRVYLRSSSIS</sequence>
<keyword evidence="3" id="KW-1185">Reference proteome</keyword>
<comment type="caution">
    <text evidence="2">The sequence shown here is derived from an EMBL/GenBank/DDBJ whole genome shotgun (WGS) entry which is preliminary data.</text>
</comment>
<dbReference type="EMBL" id="JANQDX010000019">
    <property type="protein sequence ID" value="KAL0904195.1"/>
    <property type="molecule type" value="Genomic_DNA"/>
</dbReference>
<proteinExistence type="predicted"/>
<name>A0ABD0TX21_DENTH</name>
<evidence type="ECO:0000313" key="2">
    <source>
        <dbReference type="EMBL" id="KAL0904195.1"/>
    </source>
</evidence>
<organism evidence="2 3">
    <name type="scientific">Dendrobium thyrsiflorum</name>
    <name type="common">Pinecone-like raceme dendrobium</name>
    <name type="synonym">Orchid</name>
    <dbReference type="NCBI Taxonomy" id="117978"/>
    <lineage>
        <taxon>Eukaryota</taxon>
        <taxon>Viridiplantae</taxon>
        <taxon>Streptophyta</taxon>
        <taxon>Embryophyta</taxon>
        <taxon>Tracheophyta</taxon>
        <taxon>Spermatophyta</taxon>
        <taxon>Magnoliopsida</taxon>
        <taxon>Liliopsida</taxon>
        <taxon>Asparagales</taxon>
        <taxon>Orchidaceae</taxon>
        <taxon>Epidendroideae</taxon>
        <taxon>Malaxideae</taxon>
        <taxon>Dendrobiinae</taxon>
        <taxon>Dendrobium</taxon>
    </lineage>
</organism>
<feature type="compositionally biased region" description="Basic residues" evidence="1">
    <location>
        <begin position="186"/>
        <end position="201"/>
    </location>
</feature>
<evidence type="ECO:0000313" key="3">
    <source>
        <dbReference type="Proteomes" id="UP001552299"/>
    </source>
</evidence>
<dbReference type="AlphaFoldDB" id="A0ABD0TX21"/>
<dbReference type="Proteomes" id="UP001552299">
    <property type="component" value="Unassembled WGS sequence"/>
</dbReference>
<feature type="region of interest" description="Disordered" evidence="1">
    <location>
        <begin position="130"/>
        <end position="217"/>
    </location>
</feature>
<accession>A0ABD0TX21</accession>
<gene>
    <name evidence="2" type="ORF">M5K25_026271</name>
</gene>
<evidence type="ECO:0000256" key="1">
    <source>
        <dbReference type="SAM" id="MobiDB-lite"/>
    </source>
</evidence>
<reference evidence="2 3" key="1">
    <citation type="journal article" date="2024" name="Plant Biotechnol. J.">
        <title>Dendrobium thyrsiflorum genome and its molecular insights into genes involved in important horticultural traits.</title>
        <authorList>
            <person name="Chen B."/>
            <person name="Wang J.Y."/>
            <person name="Zheng P.J."/>
            <person name="Li K.L."/>
            <person name="Liang Y.M."/>
            <person name="Chen X.F."/>
            <person name="Zhang C."/>
            <person name="Zhao X."/>
            <person name="He X."/>
            <person name="Zhang G.Q."/>
            <person name="Liu Z.J."/>
            <person name="Xu Q."/>
        </authorList>
    </citation>
    <scope>NUCLEOTIDE SEQUENCE [LARGE SCALE GENOMIC DNA]</scope>
    <source>
        <strain evidence="2">GZMU011</strain>
    </source>
</reference>
<protein>
    <submittedName>
        <fullName evidence="2">Uncharacterized protein</fullName>
    </submittedName>
</protein>